<proteinExistence type="predicted"/>
<evidence type="ECO:0000313" key="1">
    <source>
        <dbReference type="EMBL" id="GIX75656.1"/>
    </source>
</evidence>
<evidence type="ECO:0000313" key="2">
    <source>
        <dbReference type="Proteomes" id="UP001054945"/>
    </source>
</evidence>
<accession>A0AAV4MWB1</accession>
<gene>
    <name evidence="1" type="ORF">CEXT_203921</name>
</gene>
<dbReference type="Proteomes" id="UP001054945">
    <property type="component" value="Unassembled WGS sequence"/>
</dbReference>
<keyword evidence="2" id="KW-1185">Reference proteome</keyword>
<dbReference type="EMBL" id="BPLR01020187">
    <property type="protein sequence ID" value="GIX75656.1"/>
    <property type="molecule type" value="Genomic_DNA"/>
</dbReference>
<comment type="caution">
    <text evidence="1">The sequence shown here is derived from an EMBL/GenBank/DDBJ whole genome shotgun (WGS) entry which is preliminary data.</text>
</comment>
<organism evidence="1 2">
    <name type="scientific">Caerostris extrusa</name>
    <name type="common">Bark spider</name>
    <name type="synonym">Caerostris bankana</name>
    <dbReference type="NCBI Taxonomy" id="172846"/>
    <lineage>
        <taxon>Eukaryota</taxon>
        <taxon>Metazoa</taxon>
        <taxon>Ecdysozoa</taxon>
        <taxon>Arthropoda</taxon>
        <taxon>Chelicerata</taxon>
        <taxon>Arachnida</taxon>
        <taxon>Araneae</taxon>
        <taxon>Araneomorphae</taxon>
        <taxon>Entelegynae</taxon>
        <taxon>Araneoidea</taxon>
        <taxon>Araneidae</taxon>
        <taxon>Caerostris</taxon>
    </lineage>
</organism>
<protein>
    <submittedName>
        <fullName evidence="1">Uncharacterized protein</fullName>
    </submittedName>
</protein>
<name>A0AAV4MWB1_CAEEX</name>
<dbReference type="AlphaFoldDB" id="A0AAV4MWB1"/>
<reference evidence="1 2" key="1">
    <citation type="submission" date="2021-06" db="EMBL/GenBank/DDBJ databases">
        <title>Caerostris extrusa draft genome.</title>
        <authorList>
            <person name="Kono N."/>
            <person name="Arakawa K."/>
        </authorList>
    </citation>
    <scope>NUCLEOTIDE SEQUENCE [LARGE SCALE GENOMIC DNA]</scope>
</reference>
<sequence length="116" mass="12854">MPKKFIPLNSLGTQQREKRIYAKTEPIAPYTDNLRFIDSQQCSRMAPCATNEKYFSKQGNNCVPPNENILSESKSDQKSGAFEELVNISCSIFILGGLTVFLHNSTPSSLGFLFGG</sequence>